<dbReference type="Gene3D" id="3.40.50.720">
    <property type="entry name" value="NAD(P)-binding Rossmann-like Domain"/>
    <property type="match status" value="1"/>
</dbReference>
<evidence type="ECO:0000313" key="4">
    <source>
        <dbReference type="EMBL" id="CEL08733.1"/>
    </source>
</evidence>
<gene>
    <name evidence="4" type="ORF">ASPCAL11878</name>
</gene>
<evidence type="ECO:0000313" key="5">
    <source>
        <dbReference type="Proteomes" id="UP000054771"/>
    </source>
</evidence>
<dbReference type="SUPFAM" id="SSF51735">
    <property type="entry name" value="NAD(P)-binding Rossmann-fold domains"/>
    <property type="match status" value="1"/>
</dbReference>
<dbReference type="OrthoDB" id="2735536at2759"/>
<proteinExistence type="inferred from homology"/>
<dbReference type="EMBL" id="CDMC01000012">
    <property type="protein sequence ID" value="CEL08733.1"/>
    <property type="molecule type" value="Genomic_DNA"/>
</dbReference>
<evidence type="ECO:0000256" key="1">
    <source>
        <dbReference type="ARBA" id="ARBA00023002"/>
    </source>
</evidence>
<dbReference type="STRING" id="454130.A0A0U5GCJ4"/>
<organism evidence="4 5">
    <name type="scientific">Aspergillus calidoustus</name>
    <dbReference type="NCBI Taxonomy" id="454130"/>
    <lineage>
        <taxon>Eukaryota</taxon>
        <taxon>Fungi</taxon>
        <taxon>Dikarya</taxon>
        <taxon>Ascomycota</taxon>
        <taxon>Pezizomycotina</taxon>
        <taxon>Eurotiomycetes</taxon>
        <taxon>Eurotiomycetidae</taxon>
        <taxon>Eurotiales</taxon>
        <taxon>Aspergillaceae</taxon>
        <taxon>Aspergillus</taxon>
        <taxon>Aspergillus subgen. Nidulantes</taxon>
    </lineage>
</organism>
<evidence type="ECO:0000259" key="3">
    <source>
        <dbReference type="Pfam" id="PF01370"/>
    </source>
</evidence>
<dbReference type="Proteomes" id="UP000054771">
    <property type="component" value="Unassembled WGS sequence"/>
</dbReference>
<name>A0A0U5GCJ4_ASPCI</name>
<sequence>MPSEPPLVLVTGGTGFLALWVITQLLQQHYRVRTTVRDLSRKTHIHSCLREAGLAEDQIRSLEIIQADLLTDENWPAAVAGATYIQHVASPFPAHFPKNLDDELIRPAREGTLRVLRAARDSGTVKRVVLTSSLAAVTYGHEYGYAGAGGEERGFTEEDWTDLDSGRAVLPYPRSKTLAERAAWEFMQTMTAEWKDGGDHGQKGPPFDLVAVNPVTIFGPALGKEDGTSLRTLVELLQGNAPGIPKLHWPLVDVRDCARMHLLAMTTPAAGGERFLCVGEGSLWTEEIAKILKRRFGERASKVPTRVLPNFAIRIVALVWPVIRLVLPELGHEKKVSNAKAREVLKWEWEYSSEEAIVAGAESLFKFGVVQV</sequence>
<dbReference type="GO" id="GO:0016616">
    <property type="term" value="F:oxidoreductase activity, acting on the CH-OH group of donors, NAD or NADP as acceptor"/>
    <property type="evidence" value="ECO:0007669"/>
    <property type="project" value="TreeGrafter"/>
</dbReference>
<dbReference type="InterPro" id="IPR050425">
    <property type="entry name" value="NAD(P)_dehydrat-like"/>
</dbReference>
<protein>
    <recommendedName>
        <fullName evidence="3">NAD-dependent epimerase/dehydratase domain-containing protein</fullName>
    </recommendedName>
</protein>
<evidence type="ECO:0000256" key="2">
    <source>
        <dbReference type="ARBA" id="ARBA00023445"/>
    </source>
</evidence>
<feature type="domain" description="NAD-dependent epimerase/dehydratase" evidence="3">
    <location>
        <begin position="8"/>
        <end position="273"/>
    </location>
</feature>
<dbReference type="Pfam" id="PF01370">
    <property type="entry name" value="Epimerase"/>
    <property type="match status" value="1"/>
</dbReference>
<dbReference type="AlphaFoldDB" id="A0A0U5GCJ4"/>
<dbReference type="PANTHER" id="PTHR10366:SF564">
    <property type="entry name" value="STEROL-4-ALPHA-CARBOXYLATE 3-DEHYDROGENASE, DECARBOXYLATING"/>
    <property type="match status" value="1"/>
</dbReference>
<dbReference type="OMA" id="IHPATCL"/>
<dbReference type="InterPro" id="IPR036291">
    <property type="entry name" value="NAD(P)-bd_dom_sf"/>
</dbReference>
<keyword evidence="1" id="KW-0560">Oxidoreductase</keyword>
<accession>A0A0U5GCJ4</accession>
<dbReference type="PANTHER" id="PTHR10366">
    <property type="entry name" value="NAD DEPENDENT EPIMERASE/DEHYDRATASE"/>
    <property type="match status" value="1"/>
</dbReference>
<dbReference type="CDD" id="cd05227">
    <property type="entry name" value="AR_SDR_e"/>
    <property type="match status" value="1"/>
</dbReference>
<reference evidence="5" key="1">
    <citation type="journal article" date="2016" name="Genome Announc.">
        <title>Draft genome sequences of fungus Aspergillus calidoustus.</title>
        <authorList>
            <person name="Horn F."/>
            <person name="Linde J."/>
            <person name="Mattern D.J."/>
            <person name="Walther G."/>
            <person name="Guthke R."/>
            <person name="Scherlach K."/>
            <person name="Martin K."/>
            <person name="Brakhage A.A."/>
            <person name="Petzke L."/>
            <person name="Valiante V."/>
        </authorList>
    </citation>
    <scope>NUCLEOTIDE SEQUENCE [LARGE SCALE GENOMIC DNA]</scope>
    <source>
        <strain evidence="5">SF006504</strain>
    </source>
</reference>
<dbReference type="InterPro" id="IPR001509">
    <property type="entry name" value="Epimerase_deHydtase"/>
</dbReference>
<dbReference type="FunFam" id="3.40.50.720:FF:000336">
    <property type="entry name" value="Aldehyde reductase"/>
    <property type="match status" value="1"/>
</dbReference>
<keyword evidence="5" id="KW-1185">Reference proteome</keyword>
<comment type="similarity">
    <text evidence="2">Belongs to the NAD(P)-dependent epimerase/dehydratase family. Dihydroflavonol-4-reductase subfamily.</text>
</comment>